<dbReference type="EMBL" id="KI913143">
    <property type="protein sequence ID" value="ETV74855.1"/>
    <property type="molecule type" value="Genomic_DNA"/>
</dbReference>
<dbReference type="EMBL" id="KI913143">
    <property type="protein sequence ID" value="ETV74847.1"/>
    <property type="molecule type" value="Genomic_DNA"/>
</dbReference>
<dbReference type="EMBL" id="KI913143">
    <property type="protein sequence ID" value="ETV74851.1"/>
    <property type="molecule type" value="Genomic_DNA"/>
</dbReference>
<reference evidence="1" key="1">
    <citation type="submission" date="2013-12" db="EMBL/GenBank/DDBJ databases">
        <title>The Genome Sequence of Aphanomyces astaci APO3.</title>
        <authorList>
            <consortium name="The Broad Institute Genomics Platform"/>
            <person name="Russ C."/>
            <person name="Tyler B."/>
            <person name="van West P."/>
            <person name="Dieguez-Uribeondo J."/>
            <person name="Young S.K."/>
            <person name="Zeng Q."/>
            <person name="Gargeya S."/>
            <person name="Fitzgerald M."/>
            <person name="Abouelleil A."/>
            <person name="Alvarado L."/>
            <person name="Chapman S.B."/>
            <person name="Gainer-Dewar J."/>
            <person name="Goldberg J."/>
            <person name="Griggs A."/>
            <person name="Gujja S."/>
            <person name="Hansen M."/>
            <person name="Howarth C."/>
            <person name="Imamovic A."/>
            <person name="Ireland A."/>
            <person name="Larimer J."/>
            <person name="McCowan C."/>
            <person name="Murphy C."/>
            <person name="Pearson M."/>
            <person name="Poon T.W."/>
            <person name="Priest M."/>
            <person name="Roberts A."/>
            <person name="Saif S."/>
            <person name="Shea T."/>
            <person name="Sykes S."/>
            <person name="Wortman J."/>
            <person name="Nusbaum C."/>
            <person name="Birren B."/>
        </authorList>
    </citation>
    <scope>NUCLEOTIDE SEQUENCE [LARGE SCALE GENOMIC DNA]</scope>
    <source>
        <strain evidence="1">APO3</strain>
    </source>
</reference>
<dbReference type="EMBL" id="KI913143">
    <property type="protein sequence ID" value="ETV74849.1"/>
    <property type="molecule type" value="Genomic_DNA"/>
</dbReference>
<dbReference type="EMBL" id="KI913143">
    <property type="protein sequence ID" value="ETV74848.1"/>
    <property type="molecule type" value="Genomic_DNA"/>
</dbReference>
<protein>
    <submittedName>
        <fullName evidence="1">Uncharacterized protein</fullName>
    </submittedName>
</protein>
<dbReference type="RefSeq" id="XP_009835936.1">
    <property type="nucleotide sequence ID" value="XM_009837634.1"/>
</dbReference>
<dbReference type="RefSeq" id="XP_009835940.1">
    <property type="nucleotide sequence ID" value="XM_009837638.1"/>
</dbReference>
<dbReference type="RefSeq" id="XP_009835941.1">
    <property type="nucleotide sequence ID" value="XM_009837639.1"/>
</dbReference>
<dbReference type="RefSeq" id="XP_009835937.1">
    <property type="nucleotide sequence ID" value="XM_009837635.1"/>
</dbReference>
<dbReference type="AlphaFoldDB" id="W4G584"/>
<dbReference type="EMBL" id="KI913143">
    <property type="protein sequence ID" value="ETV74850.1"/>
    <property type="molecule type" value="Genomic_DNA"/>
</dbReference>
<dbReference type="RefSeq" id="XP_009835942.1">
    <property type="nucleotide sequence ID" value="XM_009837640.1"/>
</dbReference>
<name>W4G584_APHAT</name>
<dbReference type="EMBL" id="KI913143">
    <property type="protein sequence ID" value="ETV74852.1"/>
    <property type="molecule type" value="Genomic_DNA"/>
</dbReference>
<dbReference type="GeneID" id="20812893"/>
<gene>
    <name evidence="1" type="ORF">H257_10897</name>
</gene>
<proteinExistence type="predicted"/>
<dbReference type="VEuPathDB" id="FungiDB:H257_10897"/>
<dbReference type="EMBL" id="KI913143">
    <property type="protein sequence ID" value="ETV74854.1"/>
    <property type="molecule type" value="Genomic_DNA"/>
</dbReference>
<dbReference type="RefSeq" id="XP_009835938.1">
    <property type="nucleotide sequence ID" value="XM_009837636.1"/>
</dbReference>
<organism evidence="1">
    <name type="scientific">Aphanomyces astaci</name>
    <name type="common">Crayfish plague agent</name>
    <dbReference type="NCBI Taxonomy" id="112090"/>
    <lineage>
        <taxon>Eukaryota</taxon>
        <taxon>Sar</taxon>
        <taxon>Stramenopiles</taxon>
        <taxon>Oomycota</taxon>
        <taxon>Saprolegniomycetes</taxon>
        <taxon>Saprolegniales</taxon>
        <taxon>Verrucalvaceae</taxon>
        <taxon>Aphanomyces</taxon>
    </lineage>
</organism>
<dbReference type="RefSeq" id="XP_009835935.1">
    <property type="nucleotide sequence ID" value="XM_009837633.1"/>
</dbReference>
<evidence type="ECO:0000313" key="1">
    <source>
        <dbReference type="EMBL" id="ETV74850.1"/>
    </source>
</evidence>
<dbReference type="EMBL" id="KI913143">
    <property type="protein sequence ID" value="ETV74853.1"/>
    <property type="molecule type" value="Genomic_DNA"/>
</dbReference>
<accession>W4G584</accession>
<dbReference type="RefSeq" id="XP_009835939.1">
    <property type="nucleotide sequence ID" value="XM_009837637.1"/>
</dbReference>
<dbReference type="RefSeq" id="XP_009835934.1">
    <property type="nucleotide sequence ID" value="XM_009837632.1"/>
</dbReference>
<sequence length="298" mass="33491">MARCTRLWLTTRRAMCIRSTVWMRTAATCHIRMRTRYPLTTFCTSTIACRSWTNARRIRTIRNVDWMVRMAARHRRYCTRASHPRIIRCMSSTRSPNSDSRIELSCSYTDNTINTLVSPSWNDGRPGSVARTTGGWTGCMNAPVSKAWMISCAVARRLSVGGSRTPGHRHMYEWTNAACENRRGYPVREILAASSTPEHRSCSATRGSSNTSGLIMSLGFTHRMKWGFVVCSNAKRLASCDLNLCTTVVAWGGFDDDGAGREVTPNTDRYKSIHDDARNPSAWACAWSLFLSQKPSPT</sequence>